<reference evidence="12 13" key="1">
    <citation type="submission" date="2024-02" db="UniProtKB">
        <authorList>
            <consortium name="WormBaseParasite"/>
        </authorList>
    </citation>
    <scope>IDENTIFICATION</scope>
</reference>
<dbReference type="Pfam" id="PF00001">
    <property type="entry name" value="7tm_1"/>
    <property type="match status" value="1"/>
</dbReference>
<dbReference type="GO" id="GO:0008188">
    <property type="term" value="F:neuropeptide receptor activity"/>
    <property type="evidence" value="ECO:0007669"/>
    <property type="project" value="TreeGrafter"/>
</dbReference>
<dbReference type="InterPro" id="IPR000276">
    <property type="entry name" value="GPCR_Rhodpsn"/>
</dbReference>
<dbReference type="PROSITE" id="PS00237">
    <property type="entry name" value="G_PROTEIN_RECEP_F1_1"/>
    <property type="match status" value="1"/>
</dbReference>
<evidence type="ECO:0000256" key="4">
    <source>
        <dbReference type="ARBA" id="ARBA00023040"/>
    </source>
</evidence>
<evidence type="ECO:0000313" key="12">
    <source>
        <dbReference type="WBParaSite" id="MBELARI_LOCUS1121"/>
    </source>
</evidence>
<dbReference type="WBParaSite" id="MBELARI_LOCUS1121">
    <property type="protein sequence ID" value="MBELARI_LOCUS1121"/>
    <property type="gene ID" value="MBELARI_LOCUS1121"/>
</dbReference>
<dbReference type="AlphaFoldDB" id="A0AAF3EBA2"/>
<keyword evidence="7 8" id="KW-0807">Transducer</keyword>
<dbReference type="Proteomes" id="UP000887575">
    <property type="component" value="Unassembled WGS sequence"/>
</dbReference>
<dbReference type="Gene3D" id="1.20.1070.10">
    <property type="entry name" value="Rhodopsin 7-helix transmembrane proteins"/>
    <property type="match status" value="1"/>
</dbReference>
<dbReference type="SUPFAM" id="SSF81321">
    <property type="entry name" value="Family A G protein-coupled receptor-like"/>
    <property type="match status" value="1"/>
</dbReference>
<feature type="transmembrane region" description="Helical" evidence="9">
    <location>
        <begin position="247"/>
        <end position="272"/>
    </location>
</feature>
<dbReference type="PANTHER" id="PTHR24238:SF77">
    <property type="entry name" value="NEUROPEPTIDE RECEPTOR 22"/>
    <property type="match status" value="1"/>
</dbReference>
<evidence type="ECO:0000256" key="6">
    <source>
        <dbReference type="ARBA" id="ARBA00023170"/>
    </source>
</evidence>
<evidence type="ECO:0000313" key="13">
    <source>
        <dbReference type="WBParaSite" id="MBELARI_LOCUS15876"/>
    </source>
</evidence>
<evidence type="ECO:0000256" key="8">
    <source>
        <dbReference type="RuleBase" id="RU000688"/>
    </source>
</evidence>
<name>A0AAF3EBA2_9BILA</name>
<proteinExistence type="inferred from homology"/>
<keyword evidence="5 9" id="KW-0472">Membrane</keyword>
<accession>A0AAF3EBA2</accession>
<dbReference type="InterPro" id="IPR017452">
    <property type="entry name" value="GPCR_Rhodpsn_7TM"/>
</dbReference>
<feature type="domain" description="G-protein coupled receptors family 1 profile" evidence="10">
    <location>
        <begin position="40"/>
        <end position="307"/>
    </location>
</feature>
<evidence type="ECO:0000256" key="2">
    <source>
        <dbReference type="ARBA" id="ARBA00022692"/>
    </source>
</evidence>
<evidence type="ECO:0000256" key="3">
    <source>
        <dbReference type="ARBA" id="ARBA00022989"/>
    </source>
</evidence>
<keyword evidence="11" id="KW-1185">Reference proteome</keyword>
<dbReference type="WBParaSite" id="MBELARI_LOCUS15876">
    <property type="protein sequence ID" value="MBELARI_LOCUS15876"/>
    <property type="gene ID" value="MBELARI_LOCUS15876"/>
</dbReference>
<dbReference type="PROSITE" id="PS50262">
    <property type="entry name" value="G_PROTEIN_RECEP_F1_2"/>
    <property type="match status" value="1"/>
</dbReference>
<feature type="transmembrane region" description="Helical" evidence="9">
    <location>
        <begin position="20"/>
        <end position="49"/>
    </location>
</feature>
<sequence length="376" mass="43777">MDNTTATLLSEGENVFRLPLSLKILCISFYSLLCIFSVYGNLLVIMVIIYFRRLRTATNILILNLAIADLLIGIFCMPFSYWQILIFDDQRWIFGSALCSVLSFFQGAAVFLSSWTLVVISFDRWMAITFVLAPSMRLTRRRATYMVITTWIFSLTMALPLFLVTQQVTEEGVHRCVEKWNYFHDEESAKKIYSYLVLALQYSVPQTVLIITYTYIGVKMWNSRVPGVGSASTKKIIVERHQSVKKLIPMVVLVSALFAICWLPLLLLFNIILDVWPELNYWNYILYLWWFCHGLAMLHSIVNPLIYFLRNARFREGFLFFSSRIMPFIKFDELRLLTDNSRRPYQRGKGLKMMAYVPIASSSPPKTKTTMITQHR</sequence>
<comment type="similarity">
    <text evidence="8">Belongs to the G-protein coupled receptor 1 family.</text>
</comment>
<feature type="transmembrane region" description="Helical" evidence="9">
    <location>
        <begin position="93"/>
        <end position="122"/>
    </location>
</feature>
<dbReference type="SMART" id="SM01381">
    <property type="entry name" value="7TM_GPCR_Srsx"/>
    <property type="match status" value="1"/>
</dbReference>
<dbReference type="PRINTS" id="PR00237">
    <property type="entry name" value="GPCRRHODOPSN"/>
</dbReference>
<protein>
    <submittedName>
        <fullName evidence="12 13">G-protein coupled receptors family 1 profile domain-containing protein</fullName>
    </submittedName>
</protein>
<keyword evidence="6 8" id="KW-0675">Receptor</keyword>
<comment type="subcellular location">
    <subcellularLocation>
        <location evidence="1">Membrane</location>
        <topology evidence="1">Multi-pass membrane protein</topology>
    </subcellularLocation>
</comment>
<keyword evidence="3 9" id="KW-1133">Transmembrane helix</keyword>
<evidence type="ECO:0000256" key="9">
    <source>
        <dbReference type="SAM" id="Phobius"/>
    </source>
</evidence>
<evidence type="ECO:0000259" key="10">
    <source>
        <dbReference type="PROSITE" id="PS50262"/>
    </source>
</evidence>
<evidence type="ECO:0000313" key="11">
    <source>
        <dbReference type="Proteomes" id="UP000887575"/>
    </source>
</evidence>
<organism evidence="11 12">
    <name type="scientific">Mesorhabditis belari</name>
    <dbReference type="NCBI Taxonomy" id="2138241"/>
    <lineage>
        <taxon>Eukaryota</taxon>
        <taxon>Metazoa</taxon>
        <taxon>Ecdysozoa</taxon>
        <taxon>Nematoda</taxon>
        <taxon>Chromadorea</taxon>
        <taxon>Rhabditida</taxon>
        <taxon>Rhabditina</taxon>
        <taxon>Rhabditomorpha</taxon>
        <taxon>Rhabditoidea</taxon>
        <taxon>Rhabditidae</taxon>
        <taxon>Mesorhabditinae</taxon>
        <taxon>Mesorhabditis</taxon>
    </lineage>
</organism>
<feature type="transmembrane region" description="Helical" evidence="9">
    <location>
        <begin position="192"/>
        <end position="216"/>
    </location>
</feature>
<dbReference type="PANTHER" id="PTHR24238">
    <property type="entry name" value="G-PROTEIN COUPLED RECEPTOR"/>
    <property type="match status" value="1"/>
</dbReference>
<dbReference type="GO" id="GO:0005886">
    <property type="term" value="C:plasma membrane"/>
    <property type="evidence" value="ECO:0007669"/>
    <property type="project" value="TreeGrafter"/>
</dbReference>
<evidence type="ECO:0000256" key="7">
    <source>
        <dbReference type="ARBA" id="ARBA00023224"/>
    </source>
</evidence>
<feature type="transmembrane region" description="Helical" evidence="9">
    <location>
        <begin position="284"/>
        <end position="309"/>
    </location>
</feature>
<evidence type="ECO:0000256" key="5">
    <source>
        <dbReference type="ARBA" id="ARBA00023136"/>
    </source>
</evidence>
<feature type="transmembrane region" description="Helical" evidence="9">
    <location>
        <begin position="61"/>
        <end position="81"/>
    </location>
</feature>
<keyword evidence="4 8" id="KW-0297">G-protein coupled receptor</keyword>
<feature type="transmembrane region" description="Helical" evidence="9">
    <location>
        <begin position="143"/>
        <end position="163"/>
    </location>
</feature>
<keyword evidence="2 8" id="KW-0812">Transmembrane</keyword>
<evidence type="ECO:0000256" key="1">
    <source>
        <dbReference type="ARBA" id="ARBA00004141"/>
    </source>
</evidence>